<dbReference type="Pfam" id="PF03466">
    <property type="entry name" value="LysR_substrate"/>
    <property type="match status" value="1"/>
</dbReference>
<dbReference type="InterPro" id="IPR036388">
    <property type="entry name" value="WH-like_DNA-bd_sf"/>
</dbReference>
<dbReference type="PANTHER" id="PTHR30126">
    <property type="entry name" value="HTH-TYPE TRANSCRIPTIONAL REGULATOR"/>
    <property type="match status" value="1"/>
</dbReference>
<comment type="caution">
    <text evidence="6">The sequence shown here is derived from an EMBL/GenBank/DDBJ whole genome shotgun (WGS) entry which is preliminary data.</text>
</comment>
<dbReference type="GO" id="GO:0000976">
    <property type="term" value="F:transcription cis-regulatory region binding"/>
    <property type="evidence" value="ECO:0007669"/>
    <property type="project" value="TreeGrafter"/>
</dbReference>
<keyword evidence="2" id="KW-0805">Transcription regulation</keyword>
<dbReference type="Proteomes" id="UP000527143">
    <property type="component" value="Unassembled WGS sequence"/>
</dbReference>
<dbReference type="InterPro" id="IPR000847">
    <property type="entry name" value="LysR_HTH_N"/>
</dbReference>
<gene>
    <name evidence="6" type="ORF">FHT02_004104</name>
</gene>
<keyword evidence="7" id="KW-1185">Reference proteome</keyword>
<dbReference type="Gene3D" id="1.10.10.10">
    <property type="entry name" value="Winged helix-like DNA-binding domain superfamily/Winged helix DNA-binding domain"/>
    <property type="match status" value="1"/>
</dbReference>
<dbReference type="SUPFAM" id="SSF53850">
    <property type="entry name" value="Periplasmic binding protein-like II"/>
    <property type="match status" value="1"/>
</dbReference>
<protein>
    <submittedName>
        <fullName evidence="6">DNA-binding transcriptional LysR family regulator</fullName>
    </submittedName>
</protein>
<evidence type="ECO:0000259" key="5">
    <source>
        <dbReference type="PROSITE" id="PS50931"/>
    </source>
</evidence>
<sequence length="307" mass="32254">MTAPGTPTFDQLRLFLAIVETGSFGAAARKLNRAVSVVSYGIANLEAQLGVTLFDREGRRKPQLSVAGKAVLAEARTVAHGMDGLRAKVKGLLEGLEAEVSLAVDVMLPTARLGAVLRAFRAEFPTVTLRLHVEALGAVTALVLDGKAGVGISGPLATSVDGVELRAAGSVEMVPVAAPDHPLARLHPIPPGAARDHVQLVLTDRSPITAGRDFAVQSPRTWRLADLGAKHALLREGIGWGNMPLPMIEPDLDAGTLLRLAMPERPGGAYRFCGIYRRDAPPGPAASWLLDRFVESAADDAGGLPDA</sequence>
<dbReference type="InterPro" id="IPR036390">
    <property type="entry name" value="WH_DNA-bd_sf"/>
</dbReference>
<name>A0A840YT84_9SPHN</name>
<dbReference type="PROSITE" id="PS50931">
    <property type="entry name" value="HTH_LYSR"/>
    <property type="match status" value="1"/>
</dbReference>
<keyword evidence="3 6" id="KW-0238">DNA-binding</keyword>
<accession>A0A840YT84</accession>
<comment type="similarity">
    <text evidence="1">Belongs to the LysR transcriptional regulatory family.</text>
</comment>
<proteinExistence type="inferred from homology"/>
<reference evidence="6 7" key="1">
    <citation type="submission" date="2020-08" db="EMBL/GenBank/DDBJ databases">
        <title>Genomic Encyclopedia of Type Strains, Phase IV (KMG-IV): sequencing the most valuable type-strain genomes for metagenomic binning, comparative biology and taxonomic classification.</title>
        <authorList>
            <person name="Goeker M."/>
        </authorList>
    </citation>
    <scope>NUCLEOTIDE SEQUENCE [LARGE SCALE GENOMIC DNA]</scope>
    <source>
        <strain evidence="6 7">DSM 26736</strain>
    </source>
</reference>
<dbReference type="SUPFAM" id="SSF46785">
    <property type="entry name" value="Winged helix' DNA-binding domain"/>
    <property type="match status" value="1"/>
</dbReference>
<dbReference type="Gene3D" id="3.40.190.290">
    <property type="match status" value="1"/>
</dbReference>
<evidence type="ECO:0000256" key="3">
    <source>
        <dbReference type="ARBA" id="ARBA00023125"/>
    </source>
</evidence>
<evidence type="ECO:0000256" key="4">
    <source>
        <dbReference type="ARBA" id="ARBA00023163"/>
    </source>
</evidence>
<feature type="domain" description="HTH lysR-type" evidence="5">
    <location>
        <begin position="7"/>
        <end position="65"/>
    </location>
</feature>
<dbReference type="Pfam" id="PF00126">
    <property type="entry name" value="HTH_1"/>
    <property type="match status" value="1"/>
</dbReference>
<dbReference type="InterPro" id="IPR005119">
    <property type="entry name" value="LysR_subst-bd"/>
</dbReference>
<dbReference type="RefSeq" id="WP_184091680.1">
    <property type="nucleotide sequence ID" value="NZ_JACIJF010000027.1"/>
</dbReference>
<dbReference type="AlphaFoldDB" id="A0A840YT84"/>
<dbReference type="GO" id="GO:0003700">
    <property type="term" value="F:DNA-binding transcription factor activity"/>
    <property type="evidence" value="ECO:0007669"/>
    <property type="project" value="InterPro"/>
</dbReference>
<evidence type="ECO:0000313" key="7">
    <source>
        <dbReference type="Proteomes" id="UP000527143"/>
    </source>
</evidence>
<dbReference type="EMBL" id="JACIJF010000027">
    <property type="protein sequence ID" value="MBB5712843.1"/>
    <property type="molecule type" value="Genomic_DNA"/>
</dbReference>
<evidence type="ECO:0000313" key="6">
    <source>
        <dbReference type="EMBL" id="MBB5712843.1"/>
    </source>
</evidence>
<evidence type="ECO:0000256" key="1">
    <source>
        <dbReference type="ARBA" id="ARBA00009437"/>
    </source>
</evidence>
<keyword evidence="4" id="KW-0804">Transcription</keyword>
<organism evidence="6 7">
    <name type="scientific">Sphingomonas xinjiangensis</name>
    <dbReference type="NCBI Taxonomy" id="643568"/>
    <lineage>
        <taxon>Bacteria</taxon>
        <taxon>Pseudomonadati</taxon>
        <taxon>Pseudomonadota</taxon>
        <taxon>Alphaproteobacteria</taxon>
        <taxon>Sphingomonadales</taxon>
        <taxon>Sphingomonadaceae</taxon>
        <taxon>Sphingomonas</taxon>
    </lineage>
</organism>
<evidence type="ECO:0000256" key="2">
    <source>
        <dbReference type="ARBA" id="ARBA00023015"/>
    </source>
</evidence>
<dbReference type="PANTHER" id="PTHR30126:SF91">
    <property type="entry name" value="LYSR FAMILY TRANSCRIPTIONAL REGULATOR"/>
    <property type="match status" value="1"/>
</dbReference>